<accession>M4BI57</accession>
<dbReference type="VEuPathDB" id="FungiDB:HpaG806083"/>
<protein>
    <submittedName>
        <fullName evidence="1">Uncharacterized protein</fullName>
    </submittedName>
</protein>
<dbReference type="InParanoid" id="M4BI57"/>
<evidence type="ECO:0000313" key="2">
    <source>
        <dbReference type="Proteomes" id="UP000011713"/>
    </source>
</evidence>
<dbReference type="Gene3D" id="3.30.420.10">
    <property type="entry name" value="Ribonuclease H-like superfamily/Ribonuclease H"/>
    <property type="match status" value="1"/>
</dbReference>
<evidence type="ECO:0000313" key="1">
    <source>
        <dbReference type="EnsemblProtists" id="HpaP806083"/>
    </source>
</evidence>
<dbReference type="EnsemblProtists" id="HpaT806083">
    <property type="protein sequence ID" value="HpaP806083"/>
    <property type="gene ID" value="HpaG806083"/>
</dbReference>
<dbReference type="STRING" id="559515.M4BI57"/>
<reference evidence="1" key="2">
    <citation type="submission" date="2015-06" db="UniProtKB">
        <authorList>
            <consortium name="EnsemblProtists"/>
        </authorList>
    </citation>
    <scope>IDENTIFICATION</scope>
    <source>
        <strain evidence="1">Emoy2</strain>
    </source>
</reference>
<keyword evidence="2" id="KW-1185">Reference proteome</keyword>
<name>M4BI57_HYAAE</name>
<dbReference type="AlphaFoldDB" id="M4BI57"/>
<dbReference type="InterPro" id="IPR036397">
    <property type="entry name" value="RNaseH_sf"/>
</dbReference>
<organism evidence="1 2">
    <name type="scientific">Hyaloperonospora arabidopsidis (strain Emoy2)</name>
    <name type="common">Downy mildew agent</name>
    <name type="synonym">Peronospora arabidopsidis</name>
    <dbReference type="NCBI Taxonomy" id="559515"/>
    <lineage>
        <taxon>Eukaryota</taxon>
        <taxon>Sar</taxon>
        <taxon>Stramenopiles</taxon>
        <taxon>Oomycota</taxon>
        <taxon>Peronosporomycetes</taxon>
        <taxon>Peronosporales</taxon>
        <taxon>Peronosporaceae</taxon>
        <taxon>Hyaloperonospora</taxon>
    </lineage>
</organism>
<sequence length="71" mass="8077">MNVLDLGVFNSLQSVQYQTESRTTGALIDAFNRAFERSQADTIDKTFLTLQKLMEKVIENDIFQMPQDSAC</sequence>
<dbReference type="GO" id="GO:0003676">
    <property type="term" value="F:nucleic acid binding"/>
    <property type="evidence" value="ECO:0007669"/>
    <property type="project" value="InterPro"/>
</dbReference>
<reference evidence="2" key="1">
    <citation type="journal article" date="2010" name="Science">
        <title>Signatures of adaptation to obligate biotrophy in the Hyaloperonospora arabidopsidis genome.</title>
        <authorList>
            <person name="Baxter L."/>
            <person name="Tripathy S."/>
            <person name="Ishaque N."/>
            <person name="Boot N."/>
            <person name="Cabral A."/>
            <person name="Kemen E."/>
            <person name="Thines M."/>
            <person name="Ah-Fong A."/>
            <person name="Anderson R."/>
            <person name="Badejoko W."/>
            <person name="Bittner-Eddy P."/>
            <person name="Boore J.L."/>
            <person name="Chibucos M.C."/>
            <person name="Coates M."/>
            <person name="Dehal P."/>
            <person name="Delehaunty K."/>
            <person name="Dong S."/>
            <person name="Downton P."/>
            <person name="Dumas B."/>
            <person name="Fabro G."/>
            <person name="Fronick C."/>
            <person name="Fuerstenberg S.I."/>
            <person name="Fulton L."/>
            <person name="Gaulin E."/>
            <person name="Govers F."/>
            <person name="Hughes L."/>
            <person name="Humphray S."/>
            <person name="Jiang R.H."/>
            <person name="Judelson H."/>
            <person name="Kamoun S."/>
            <person name="Kyung K."/>
            <person name="Meijer H."/>
            <person name="Minx P."/>
            <person name="Morris P."/>
            <person name="Nelson J."/>
            <person name="Phuntumart V."/>
            <person name="Qutob D."/>
            <person name="Rehmany A."/>
            <person name="Rougon-Cardoso A."/>
            <person name="Ryden P."/>
            <person name="Torto-Alalibo T."/>
            <person name="Studholme D."/>
            <person name="Wang Y."/>
            <person name="Win J."/>
            <person name="Wood J."/>
            <person name="Clifton S.W."/>
            <person name="Rogers J."/>
            <person name="Van den Ackerveken G."/>
            <person name="Jones J.D."/>
            <person name="McDowell J.M."/>
            <person name="Beynon J."/>
            <person name="Tyler B.M."/>
        </authorList>
    </citation>
    <scope>NUCLEOTIDE SEQUENCE [LARGE SCALE GENOMIC DNA]</scope>
    <source>
        <strain evidence="2">Emoy2</strain>
    </source>
</reference>
<dbReference type="HOGENOM" id="CLU_184074_0_0_1"/>
<dbReference type="Proteomes" id="UP000011713">
    <property type="component" value="Unassembled WGS sequence"/>
</dbReference>
<dbReference type="EMBL" id="JH598287">
    <property type="status" value="NOT_ANNOTATED_CDS"/>
    <property type="molecule type" value="Genomic_DNA"/>
</dbReference>
<dbReference type="eggNOG" id="ENOG502SRY1">
    <property type="taxonomic scope" value="Eukaryota"/>
</dbReference>
<proteinExistence type="predicted"/>